<sequence length="159" mass="18205">MDHEKPAMDAEALMRAIEKEHEAMMHKLDALDKQEARFEKRRKPLPEKIYHVTTRQHAQAILREGLNPAKLLLEDEEVVTLSDDIDFAIAVARITQNTTQNNLVVLDIDTQYLTPSRVHNYLRTAEPDNPNPMDAAAIHEVHYESTIPPEAIHIVKNTK</sequence>
<organism evidence="1 2">
    <name type="scientific">Candidatus Uhrbacteria bacterium CG22_combo_CG10-13_8_21_14_all_47_17</name>
    <dbReference type="NCBI Taxonomy" id="1975041"/>
    <lineage>
        <taxon>Bacteria</taxon>
        <taxon>Candidatus Uhriibacteriota</taxon>
    </lineage>
</organism>
<dbReference type="Proteomes" id="UP000231581">
    <property type="component" value="Unassembled WGS sequence"/>
</dbReference>
<reference evidence="1 2" key="1">
    <citation type="submission" date="2017-09" db="EMBL/GenBank/DDBJ databases">
        <title>Depth-based differentiation of microbial function through sediment-hosted aquifers and enrichment of novel symbionts in the deep terrestrial subsurface.</title>
        <authorList>
            <person name="Probst A.J."/>
            <person name="Ladd B."/>
            <person name="Jarett J.K."/>
            <person name="Geller-Mcgrath D.E."/>
            <person name="Sieber C.M."/>
            <person name="Emerson J.B."/>
            <person name="Anantharaman K."/>
            <person name="Thomas B.C."/>
            <person name="Malmstrom R."/>
            <person name="Stieglmeier M."/>
            <person name="Klingl A."/>
            <person name="Woyke T."/>
            <person name="Ryan C.M."/>
            <person name="Banfield J.F."/>
        </authorList>
    </citation>
    <scope>NUCLEOTIDE SEQUENCE [LARGE SCALE GENOMIC DNA]</scope>
    <source>
        <strain evidence="1">CG22_combo_CG10-13_8_21_14_all_47_17</strain>
    </source>
</reference>
<evidence type="ECO:0000313" key="1">
    <source>
        <dbReference type="EMBL" id="PIP60793.1"/>
    </source>
</evidence>
<protein>
    <submittedName>
        <fullName evidence="1">Uncharacterized protein</fullName>
    </submittedName>
</protein>
<name>A0A2H0BSZ6_9BACT</name>
<gene>
    <name evidence="1" type="ORF">COX00_01285</name>
</gene>
<dbReference type="EMBL" id="PCSZ01000030">
    <property type="protein sequence ID" value="PIP60793.1"/>
    <property type="molecule type" value="Genomic_DNA"/>
</dbReference>
<accession>A0A2H0BSZ6</accession>
<comment type="caution">
    <text evidence="1">The sequence shown here is derived from an EMBL/GenBank/DDBJ whole genome shotgun (WGS) entry which is preliminary data.</text>
</comment>
<proteinExistence type="predicted"/>
<dbReference type="AlphaFoldDB" id="A0A2H0BSZ6"/>
<evidence type="ECO:0000313" key="2">
    <source>
        <dbReference type="Proteomes" id="UP000231581"/>
    </source>
</evidence>